<name>A0A7V3N503_UNCC3</name>
<sequence length="63" mass="7409">MNQEKSLKKLKIIEKSFQEEKGNEDAWPGHDTNFLLQLQQDEQVVVSILKEVEKDLKKLEVNK</sequence>
<accession>A0A7V3N503</accession>
<dbReference type="AlphaFoldDB" id="A0A7V3N503"/>
<organism evidence="1">
    <name type="scientific">candidate division CPR3 bacterium</name>
    <dbReference type="NCBI Taxonomy" id="2268181"/>
    <lineage>
        <taxon>Bacteria</taxon>
        <taxon>Bacteria division CPR3</taxon>
    </lineage>
</organism>
<evidence type="ECO:0000313" key="1">
    <source>
        <dbReference type="EMBL" id="HFZ08833.1"/>
    </source>
</evidence>
<comment type="caution">
    <text evidence="1">The sequence shown here is derived from an EMBL/GenBank/DDBJ whole genome shotgun (WGS) entry which is preliminary data.</text>
</comment>
<gene>
    <name evidence="1" type="ORF">ENV41_01720</name>
</gene>
<proteinExistence type="predicted"/>
<dbReference type="EMBL" id="DTGG01000057">
    <property type="protein sequence ID" value="HFZ08833.1"/>
    <property type="molecule type" value="Genomic_DNA"/>
</dbReference>
<reference evidence="1" key="1">
    <citation type="journal article" date="2020" name="mSystems">
        <title>Genome- and Community-Level Interaction Insights into Carbon Utilization and Element Cycling Functions of Hydrothermarchaeota in Hydrothermal Sediment.</title>
        <authorList>
            <person name="Zhou Z."/>
            <person name="Liu Y."/>
            <person name="Xu W."/>
            <person name="Pan J."/>
            <person name="Luo Z.H."/>
            <person name="Li M."/>
        </authorList>
    </citation>
    <scope>NUCLEOTIDE SEQUENCE [LARGE SCALE GENOMIC DNA]</scope>
    <source>
        <strain evidence="1">SpSt-757</strain>
    </source>
</reference>
<protein>
    <submittedName>
        <fullName evidence="1">Uncharacterized protein</fullName>
    </submittedName>
</protein>